<organism evidence="1 2">
    <name type="scientific">Amphritea balenae</name>
    <dbReference type="NCBI Taxonomy" id="452629"/>
    <lineage>
        <taxon>Bacteria</taxon>
        <taxon>Pseudomonadati</taxon>
        <taxon>Pseudomonadota</taxon>
        <taxon>Gammaproteobacteria</taxon>
        <taxon>Oceanospirillales</taxon>
        <taxon>Oceanospirillaceae</taxon>
        <taxon>Amphritea</taxon>
    </lineage>
</organism>
<sequence length="251" mass="27932">MFKPVITLTLTCAILSGCQIKPHSGIEAEQEQALVDGRVVALYTRINEICPLNDKDKDLYIRSAKRGDRLYSGSPFESYYTHAKLSVLEESRSDLARRMKNINSDLLKACDILTAEVRDIAIERQKAAEDMRQAVLGQDTEKDPRKLKAVYHGVVVQTLNHIELVCSVSGEEQAHIMNVVYKFHQMYPAGSKYYSDFIGTRLRDGTASSTISESKIASSLKQYAKTNNIESACKKAISDAVKESVSYGGIN</sequence>
<gene>
    <name evidence="1" type="ORF">EHS89_10565</name>
</gene>
<evidence type="ECO:0000313" key="2">
    <source>
        <dbReference type="Proteomes" id="UP000267535"/>
    </source>
</evidence>
<proteinExistence type="predicted"/>
<reference evidence="1 2" key="1">
    <citation type="submission" date="2018-11" db="EMBL/GenBank/DDBJ databases">
        <title>The draft genome sequence of Amphritea balenae JAMM 1525T.</title>
        <authorList>
            <person name="Fang Z."/>
            <person name="Zhang Y."/>
            <person name="Han X."/>
        </authorList>
    </citation>
    <scope>NUCLEOTIDE SEQUENCE [LARGE SCALE GENOMIC DNA]</scope>
    <source>
        <strain evidence="1 2">JAMM 1525</strain>
    </source>
</reference>
<comment type="caution">
    <text evidence="1">The sequence shown here is derived from an EMBL/GenBank/DDBJ whole genome shotgun (WGS) entry which is preliminary data.</text>
</comment>
<dbReference type="EMBL" id="RQXV01000005">
    <property type="protein sequence ID" value="RRC99282.1"/>
    <property type="molecule type" value="Genomic_DNA"/>
</dbReference>
<dbReference type="RefSeq" id="WP_124926120.1">
    <property type="nucleotide sequence ID" value="NZ_BMOH01000004.1"/>
</dbReference>
<dbReference type="Proteomes" id="UP000267535">
    <property type="component" value="Unassembled WGS sequence"/>
</dbReference>
<dbReference type="AlphaFoldDB" id="A0A3P1SSX4"/>
<evidence type="ECO:0000313" key="1">
    <source>
        <dbReference type="EMBL" id="RRC99282.1"/>
    </source>
</evidence>
<dbReference type="PROSITE" id="PS51257">
    <property type="entry name" value="PROKAR_LIPOPROTEIN"/>
    <property type="match status" value="1"/>
</dbReference>
<protein>
    <submittedName>
        <fullName evidence="1">Uncharacterized protein</fullName>
    </submittedName>
</protein>
<name>A0A3P1SSX4_9GAMM</name>
<keyword evidence="2" id="KW-1185">Reference proteome</keyword>
<accession>A0A3P1SSX4</accession>